<comment type="subunit">
    <text evidence="6 7">Component of the eukaryotic translation initiation factor 3 (eIF-3) complex.</text>
</comment>
<evidence type="ECO:0000259" key="8">
    <source>
        <dbReference type="PROSITE" id="PS50102"/>
    </source>
</evidence>
<keyword evidence="4 6" id="KW-0694">RNA-binding</keyword>
<dbReference type="FunFam" id="2.130.10.10:FF:000286">
    <property type="entry name" value="Eukaryotic translation initiation factor 3 subunit B"/>
    <property type="match status" value="1"/>
</dbReference>
<dbReference type="Pfam" id="PF08662">
    <property type="entry name" value="eIF2A"/>
    <property type="match status" value="1"/>
</dbReference>
<dbReference type="InterPro" id="IPR013979">
    <property type="entry name" value="TIF_beta_prop-like"/>
</dbReference>
<comment type="caution">
    <text evidence="9">The sequence shown here is derived from an EMBL/GenBank/DDBJ whole genome shotgun (WGS) entry which is preliminary data.</text>
</comment>
<reference evidence="9" key="1">
    <citation type="journal article" date="2023" name="Nat. Commun.">
        <title>Diploid and tetraploid genomes of Acorus and the evolution of monocots.</title>
        <authorList>
            <person name="Ma L."/>
            <person name="Liu K.W."/>
            <person name="Li Z."/>
            <person name="Hsiao Y.Y."/>
            <person name="Qi Y."/>
            <person name="Fu T."/>
            <person name="Tang G.D."/>
            <person name="Zhang D."/>
            <person name="Sun W.H."/>
            <person name="Liu D.K."/>
            <person name="Li Y."/>
            <person name="Chen G.Z."/>
            <person name="Liu X.D."/>
            <person name="Liao X.Y."/>
            <person name="Jiang Y.T."/>
            <person name="Yu X."/>
            <person name="Hao Y."/>
            <person name="Huang J."/>
            <person name="Zhao X.W."/>
            <person name="Ke S."/>
            <person name="Chen Y.Y."/>
            <person name="Wu W.L."/>
            <person name="Hsu J.L."/>
            <person name="Lin Y.F."/>
            <person name="Huang M.D."/>
            <person name="Li C.Y."/>
            <person name="Huang L."/>
            <person name="Wang Z.W."/>
            <person name="Zhao X."/>
            <person name="Zhong W.Y."/>
            <person name="Peng D.H."/>
            <person name="Ahmad S."/>
            <person name="Lan S."/>
            <person name="Zhang J.S."/>
            <person name="Tsai W.C."/>
            <person name="Van de Peer Y."/>
            <person name="Liu Z.J."/>
        </authorList>
    </citation>
    <scope>NUCLEOTIDE SEQUENCE</scope>
    <source>
        <strain evidence="9">CP</strain>
    </source>
</reference>
<dbReference type="HAMAP" id="MF_03001">
    <property type="entry name" value="eIF3b"/>
    <property type="match status" value="1"/>
</dbReference>
<dbReference type="GO" id="GO:0031369">
    <property type="term" value="F:translation initiation factor binding"/>
    <property type="evidence" value="ECO:0007669"/>
    <property type="project" value="InterPro"/>
</dbReference>
<dbReference type="GO" id="GO:0005852">
    <property type="term" value="C:eukaryotic translation initiation factor 3 complex"/>
    <property type="evidence" value="ECO:0007669"/>
    <property type="project" value="UniProtKB-UniRule"/>
</dbReference>
<gene>
    <name evidence="9" type="primary">TIF3B1</name>
    <name evidence="9" type="ORF">QJS10_CPA10g01091</name>
</gene>
<dbReference type="PROSITE" id="PS50102">
    <property type="entry name" value="RRM"/>
    <property type="match status" value="1"/>
</dbReference>
<keyword evidence="3 6" id="KW-0396">Initiation factor</keyword>
<dbReference type="Gene3D" id="2.120.10.30">
    <property type="entry name" value="TolB, C-terminal domain"/>
    <property type="match status" value="1"/>
</dbReference>
<evidence type="ECO:0000256" key="7">
    <source>
        <dbReference type="PIRNR" id="PIRNR036424"/>
    </source>
</evidence>
<dbReference type="InterPro" id="IPR035979">
    <property type="entry name" value="RBD_domain_sf"/>
</dbReference>
<dbReference type="GO" id="GO:0001732">
    <property type="term" value="P:formation of cytoplasmic translation initiation complex"/>
    <property type="evidence" value="ECO:0007669"/>
    <property type="project" value="UniProtKB-UniRule"/>
</dbReference>
<dbReference type="GO" id="GO:0033290">
    <property type="term" value="C:eukaryotic 48S preinitiation complex"/>
    <property type="evidence" value="ECO:0007669"/>
    <property type="project" value="UniProtKB-UniRule"/>
</dbReference>
<comment type="similarity">
    <text evidence="6 7">Belongs to the eIF-3 subunit B family.</text>
</comment>
<proteinExistence type="inferred from homology"/>
<dbReference type="SMART" id="SM00360">
    <property type="entry name" value="RRM"/>
    <property type="match status" value="1"/>
</dbReference>
<reference evidence="9" key="2">
    <citation type="submission" date="2023-06" db="EMBL/GenBank/DDBJ databases">
        <authorList>
            <person name="Ma L."/>
            <person name="Liu K.-W."/>
            <person name="Li Z."/>
            <person name="Hsiao Y.-Y."/>
            <person name="Qi Y."/>
            <person name="Fu T."/>
            <person name="Tang G."/>
            <person name="Zhang D."/>
            <person name="Sun W.-H."/>
            <person name="Liu D.-K."/>
            <person name="Li Y."/>
            <person name="Chen G.-Z."/>
            <person name="Liu X.-D."/>
            <person name="Liao X.-Y."/>
            <person name="Jiang Y.-T."/>
            <person name="Yu X."/>
            <person name="Hao Y."/>
            <person name="Huang J."/>
            <person name="Zhao X.-W."/>
            <person name="Ke S."/>
            <person name="Chen Y.-Y."/>
            <person name="Wu W.-L."/>
            <person name="Hsu J.-L."/>
            <person name="Lin Y.-F."/>
            <person name="Huang M.-D."/>
            <person name="Li C.-Y."/>
            <person name="Huang L."/>
            <person name="Wang Z.-W."/>
            <person name="Zhao X."/>
            <person name="Zhong W.-Y."/>
            <person name="Peng D.-H."/>
            <person name="Ahmad S."/>
            <person name="Lan S."/>
            <person name="Zhang J.-S."/>
            <person name="Tsai W.-C."/>
            <person name="Van De Peer Y."/>
            <person name="Liu Z.-J."/>
        </authorList>
    </citation>
    <scope>NUCLEOTIDE SEQUENCE</scope>
    <source>
        <strain evidence="9">CP</strain>
        <tissue evidence="9">Leaves</tissue>
    </source>
</reference>
<dbReference type="Pfam" id="PF00076">
    <property type="entry name" value="RRM_1"/>
    <property type="match status" value="1"/>
</dbReference>
<dbReference type="CDD" id="cd12278">
    <property type="entry name" value="RRM_eIF3B"/>
    <property type="match status" value="1"/>
</dbReference>
<dbReference type="FunFam" id="3.30.70.330:FF:000235">
    <property type="entry name" value="Eukaryotic translation initiation factor 3 subunit B"/>
    <property type="match status" value="1"/>
</dbReference>
<dbReference type="InterPro" id="IPR012677">
    <property type="entry name" value="Nucleotide-bd_a/b_plait_sf"/>
</dbReference>
<keyword evidence="2 6" id="KW-0963">Cytoplasm</keyword>
<evidence type="ECO:0000256" key="3">
    <source>
        <dbReference type="ARBA" id="ARBA00022540"/>
    </source>
</evidence>
<dbReference type="Gene3D" id="2.130.10.10">
    <property type="entry name" value="YVTN repeat-like/Quinoprotein amine dehydrogenase"/>
    <property type="match status" value="1"/>
</dbReference>
<evidence type="ECO:0000256" key="2">
    <source>
        <dbReference type="ARBA" id="ARBA00022490"/>
    </source>
</evidence>
<dbReference type="InterPro" id="IPR011042">
    <property type="entry name" value="6-blade_b-propeller_TolB-like"/>
</dbReference>
<name>A0AAV9E0N4_ACOCL</name>
<dbReference type="Proteomes" id="UP001180020">
    <property type="component" value="Unassembled WGS sequence"/>
</dbReference>
<sequence length="664" mass="76528">MAAAGVMDMASIELVASNLGIDLSTVNLDSIVLPPGEDFGIPSDDEEILQREEPQEFEAGFGNVIIVDNLPVVPQEKFDKLEGVIRKIYSQIGTIREGGLWMPKDPQTEKTLGYCFIEYNTPQEAELAKEKTHGYKLDRAHVFTVNLFDDFDRFMRVPDEWTPAEIKPYTPGENLQQWLTDEKARDQFVIRAGTETEVMWNDPRQLKPELVYRRTYWTESFVQWSPLGTYLATVHRQGAIFWGGANTFNRLMRYAHPQVNVIDFSPGEKFLVTCSNHEPNNPCDSHRVVLNIFDVRTGKVMRDFKGNVDEFSVGGAGGVAGVSWPVFRWGGGKEDKYFARIGKNVISVYETETFTLIDKKSLKVDNVVDFTKVDRYTKTKKSTYPGFELFRIKERDIPSEALELENKNDKILAFAWEPKGHRFAVIHGDNPRPDVSFYSMKTGRVSKLTTLKGKQANALFWSPGGRFIILAGLKGFNGQLEFYNVDELETMSTNEHFMATDIEWDPTGRYVATSVTSVHEMENGFNIWSFHGKLLYRLPRDHFIQFLWRPRPPSLLTTEKEEEIAKNLKKYSKKYEAEDQDASLLLSEQDREKRKQLQEEWEGWVKEWKRMHEEEKAIRQMLRDGEASDEEEVYEAKEVEVEEVVKSQKSSSKRYSGVLHNFVM</sequence>
<organism evidence="9 10">
    <name type="scientific">Acorus calamus</name>
    <name type="common">Sweet flag</name>
    <dbReference type="NCBI Taxonomy" id="4465"/>
    <lineage>
        <taxon>Eukaryota</taxon>
        <taxon>Viridiplantae</taxon>
        <taxon>Streptophyta</taxon>
        <taxon>Embryophyta</taxon>
        <taxon>Tracheophyta</taxon>
        <taxon>Spermatophyta</taxon>
        <taxon>Magnoliopsida</taxon>
        <taxon>Liliopsida</taxon>
        <taxon>Acoraceae</taxon>
        <taxon>Acorus</taxon>
    </lineage>
</organism>
<dbReference type="SUPFAM" id="SSF54928">
    <property type="entry name" value="RNA-binding domain, RBD"/>
    <property type="match status" value="1"/>
</dbReference>
<feature type="domain" description="RRM" evidence="8">
    <location>
        <begin position="63"/>
        <end position="150"/>
    </location>
</feature>
<dbReference type="PIRSF" id="PIRSF036424">
    <property type="entry name" value="eIF3b"/>
    <property type="match status" value="1"/>
</dbReference>
<dbReference type="InterPro" id="IPR034363">
    <property type="entry name" value="eIF3B_RRM"/>
</dbReference>
<evidence type="ECO:0000256" key="1">
    <source>
        <dbReference type="ARBA" id="ARBA00004496"/>
    </source>
</evidence>
<dbReference type="GO" id="GO:0016282">
    <property type="term" value="C:eukaryotic 43S preinitiation complex"/>
    <property type="evidence" value="ECO:0007669"/>
    <property type="project" value="UniProtKB-UniRule"/>
</dbReference>
<keyword evidence="10" id="KW-1185">Reference proteome</keyword>
<comment type="function">
    <text evidence="7">Component of the eukaryotic translation initiation factor 3 (eIF-3) complex, which is involved in protein synthesis and, together with other initiation factors, stimulates binding of mRNA and methionyl-tRNAi to the 40S ribosome.</text>
</comment>
<evidence type="ECO:0000256" key="4">
    <source>
        <dbReference type="ARBA" id="ARBA00022884"/>
    </source>
</evidence>
<dbReference type="PANTHER" id="PTHR14068:SF0">
    <property type="entry name" value="EUKARYOTIC TRANSLATION INITIATION FACTOR 3 SUBUNIT B"/>
    <property type="match status" value="1"/>
</dbReference>
<dbReference type="EMBL" id="JAUJYO010000010">
    <property type="protein sequence ID" value="KAK1306348.1"/>
    <property type="molecule type" value="Genomic_DNA"/>
</dbReference>
<keyword evidence="5 6" id="KW-0648">Protein biosynthesis</keyword>
<accession>A0AAV9E0N4</accession>
<comment type="subcellular location">
    <subcellularLocation>
        <location evidence="1 6 7">Cytoplasm</location>
    </subcellularLocation>
</comment>
<evidence type="ECO:0000313" key="10">
    <source>
        <dbReference type="Proteomes" id="UP001180020"/>
    </source>
</evidence>
<evidence type="ECO:0000313" key="9">
    <source>
        <dbReference type="EMBL" id="KAK1306348.1"/>
    </source>
</evidence>
<dbReference type="GO" id="GO:0003743">
    <property type="term" value="F:translation initiation factor activity"/>
    <property type="evidence" value="ECO:0007669"/>
    <property type="project" value="UniProtKB-UniRule"/>
</dbReference>
<evidence type="ECO:0000256" key="6">
    <source>
        <dbReference type="HAMAP-Rule" id="MF_03001"/>
    </source>
</evidence>
<dbReference type="InterPro" id="IPR000504">
    <property type="entry name" value="RRM_dom"/>
</dbReference>
<protein>
    <recommendedName>
        <fullName evidence="6 7">Eukaryotic translation initiation factor 3 subunit B</fullName>
        <shortName evidence="6 7">eIF3b</shortName>
    </recommendedName>
    <alternativeName>
        <fullName evidence="6">eIF-3-eta</fullName>
    </alternativeName>
    <alternativeName>
        <fullName evidence="6">eIF3 p110</fullName>
    </alternativeName>
</protein>
<dbReference type="InterPro" id="IPR011400">
    <property type="entry name" value="EIF3B"/>
</dbReference>
<evidence type="ECO:0000256" key="5">
    <source>
        <dbReference type="ARBA" id="ARBA00022917"/>
    </source>
</evidence>
<dbReference type="PANTHER" id="PTHR14068">
    <property type="entry name" value="EUKARYOTIC TRANSLATION INITIATION FACTOR 3 EIF3 -RELATED"/>
    <property type="match status" value="1"/>
</dbReference>
<dbReference type="AlphaFoldDB" id="A0AAV9E0N4"/>
<dbReference type="GO" id="GO:0003723">
    <property type="term" value="F:RNA binding"/>
    <property type="evidence" value="ECO:0007669"/>
    <property type="project" value="UniProtKB-UniRule"/>
</dbReference>
<dbReference type="Gene3D" id="3.30.70.330">
    <property type="match status" value="1"/>
</dbReference>
<dbReference type="SUPFAM" id="SSF82171">
    <property type="entry name" value="DPP6 N-terminal domain-like"/>
    <property type="match status" value="1"/>
</dbReference>
<dbReference type="InterPro" id="IPR015943">
    <property type="entry name" value="WD40/YVTN_repeat-like_dom_sf"/>
</dbReference>
<comment type="function">
    <text evidence="6">RNA-binding component of the eukaryotic translation initiation factor 3 (eIF-3) complex, which is involved in protein synthesis of a specialized repertoire of mRNAs and, together with other initiation factors, stimulates binding of mRNA and methionyl-tRNAi to the 40S ribosome. The eIF-3 complex specifically targets and initiates translation of a subset of mRNAs involved in cell proliferation.</text>
</comment>